<dbReference type="AlphaFoldDB" id="A0A8J6DXB7"/>
<gene>
    <name evidence="2" type="ORF">J0S82_014339</name>
</gene>
<accession>A0A8J6DXB7</accession>
<evidence type="ECO:0000313" key="3">
    <source>
        <dbReference type="Proteomes" id="UP000700334"/>
    </source>
</evidence>
<feature type="compositionally biased region" description="Basic and acidic residues" evidence="1">
    <location>
        <begin position="18"/>
        <end position="47"/>
    </location>
</feature>
<evidence type="ECO:0000256" key="1">
    <source>
        <dbReference type="SAM" id="MobiDB-lite"/>
    </source>
</evidence>
<dbReference type="PANTHER" id="PTHR36468:SF1">
    <property type="entry name" value="SPERMATOGENESIS-ASSOCIATED PROTEIN 19, MITOCHONDRIAL"/>
    <property type="match status" value="1"/>
</dbReference>
<feature type="non-terminal residue" evidence="2">
    <location>
        <position position="1"/>
    </location>
</feature>
<dbReference type="OrthoDB" id="9012529at2759"/>
<dbReference type="Pfam" id="PF15212">
    <property type="entry name" value="SPATA19"/>
    <property type="match status" value="2"/>
</dbReference>
<feature type="region of interest" description="Disordered" evidence="1">
    <location>
        <begin position="1"/>
        <end position="64"/>
    </location>
</feature>
<keyword evidence="3" id="KW-1185">Reference proteome</keyword>
<organism evidence="2 3">
    <name type="scientific">Galemys pyrenaicus</name>
    <name type="common">Iberian desman</name>
    <name type="synonym">Pyrenean desman</name>
    <dbReference type="NCBI Taxonomy" id="202257"/>
    <lineage>
        <taxon>Eukaryota</taxon>
        <taxon>Metazoa</taxon>
        <taxon>Chordata</taxon>
        <taxon>Craniata</taxon>
        <taxon>Vertebrata</taxon>
        <taxon>Euteleostomi</taxon>
        <taxon>Mammalia</taxon>
        <taxon>Eutheria</taxon>
        <taxon>Laurasiatheria</taxon>
        <taxon>Eulipotyphla</taxon>
        <taxon>Talpidae</taxon>
        <taxon>Galemys</taxon>
    </lineage>
</organism>
<reference evidence="2" key="1">
    <citation type="journal article" date="2021" name="Evol. Appl.">
        <title>The genome of the Pyrenean desman and the effects of bottlenecks and inbreeding on the genomic landscape of an endangered species.</title>
        <authorList>
            <person name="Escoda L."/>
            <person name="Castresana J."/>
        </authorList>
    </citation>
    <scope>NUCLEOTIDE SEQUENCE</scope>
    <source>
        <strain evidence="2">IBE-C5619</strain>
    </source>
</reference>
<dbReference type="InterPro" id="IPR028219">
    <property type="entry name" value="SPATA19"/>
</dbReference>
<evidence type="ECO:0000313" key="2">
    <source>
        <dbReference type="EMBL" id="KAG8523205.1"/>
    </source>
</evidence>
<sequence length="309" mass="34753">GGHAQVGAPEFDTGLNGRRHEDAKTDQQNRQDEGAAAASEREKKQPRGSDCGEACGEGRSLESKGGHCHIITGQPINWVPPFNNFLIPEAYSGSFNGRREPRKRPGISPKMIITTWIVYILTRKGAGYPFPPKTSSDIEVVESEALSVVQHWLKKTEEEASQDIKEKMSTNDPPTHGQDIHVTRDVVIASLCSHPRGSEGKGKKGDVLQRSLSGMSLSALAYPPTMESFLHVKHHLSKSDLLANQSQEVLEERTRIQFIRWSHTRIFQVPSEVREEVMRDRIEQVRRSLCHLSDESFQELQDRNYFSEC</sequence>
<name>A0A8J6DXB7_GALPY</name>
<proteinExistence type="predicted"/>
<dbReference type="PANTHER" id="PTHR36468">
    <property type="entry name" value="SPERMATOGENESIS-ASSOCIATED PROTEIN 19, MITOCHONDRIAL"/>
    <property type="match status" value="1"/>
</dbReference>
<comment type="caution">
    <text evidence="2">The sequence shown here is derived from an EMBL/GenBank/DDBJ whole genome shotgun (WGS) entry which is preliminary data.</text>
</comment>
<dbReference type="Proteomes" id="UP000700334">
    <property type="component" value="Unassembled WGS sequence"/>
</dbReference>
<protein>
    <submittedName>
        <fullName evidence="2">Spermatogenesis-associated protein 19, mitochondrial</fullName>
    </submittedName>
</protein>
<dbReference type="GO" id="GO:0097225">
    <property type="term" value="C:sperm midpiece"/>
    <property type="evidence" value="ECO:0007669"/>
    <property type="project" value="TreeGrafter"/>
</dbReference>
<dbReference type="EMBL" id="JAGFMF010011417">
    <property type="protein sequence ID" value="KAG8523205.1"/>
    <property type="molecule type" value="Genomic_DNA"/>
</dbReference>